<dbReference type="PANTHER" id="PTHR43388:SF1">
    <property type="entry name" value="HYDROGENASE MATURATION FACTOR HOXX"/>
    <property type="match status" value="1"/>
</dbReference>
<keyword evidence="4" id="KW-1185">Reference proteome</keyword>
<dbReference type="InterPro" id="IPR002376">
    <property type="entry name" value="Formyl_transf_N"/>
</dbReference>
<protein>
    <submittedName>
        <fullName evidence="3">Hydrogenase maturation protein</fullName>
    </submittedName>
</protein>
<dbReference type="Pfam" id="PF00378">
    <property type="entry name" value="ECH_1"/>
    <property type="match status" value="1"/>
</dbReference>
<dbReference type="CDD" id="cd08701">
    <property type="entry name" value="FMT_C_HypX"/>
    <property type="match status" value="1"/>
</dbReference>
<dbReference type="CDD" id="cd06558">
    <property type="entry name" value="crotonase-like"/>
    <property type="match status" value="1"/>
</dbReference>
<comment type="caution">
    <text evidence="3">The sequence shown here is derived from an EMBL/GenBank/DDBJ whole genome shotgun (WGS) entry which is preliminary data.</text>
</comment>
<dbReference type="InterPro" id="IPR036477">
    <property type="entry name" value="Formyl_transf_N_sf"/>
</dbReference>
<dbReference type="RefSeq" id="WP_289414598.1">
    <property type="nucleotide sequence ID" value="NZ_JAQIBD010000006.1"/>
</dbReference>
<name>A0ABT7R0X7_9BACT</name>
<dbReference type="InterPro" id="IPR001753">
    <property type="entry name" value="Enoyl-CoA_hydra/iso"/>
</dbReference>
<dbReference type="Gene3D" id="3.90.226.10">
    <property type="entry name" value="2-enoyl-CoA Hydratase, Chain A, domain 1"/>
    <property type="match status" value="1"/>
</dbReference>
<evidence type="ECO:0000313" key="3">
    <source>
        <dbReference type="EMBL" id="MDM5272749.1"/>
    </source>
</evidence>
<evidence type="ECO:0000259" key="1">
    <source>
        <dbReference type="Pfam" id="PF00551"/>
    </source>
</evidence>
<dbReference type="InterPro" id="IPR047180">
    <property type="entry name" value="HoxX-like"/>
</dbReference>
<reference evidence="3" key="1">
    <citation type="submission" date="2023-01" db="EMBL/GenBank/DDBJ databases">
        <title>Sulfurovum sp. zt1-1 genome assembly.</title>
        <authorList>
            <person name="Wang J."/>
        </authorList>
    </citation>
    <scope>NUCLEOTIDE SEQUENCE</scope>
    <source>
        <strain evidence="3">Zt1-1</strain>
    </source>
</reference>
<organism evidence="3 4">
    <name type="scientific">Sulfurovum zhangzhouensis</name>
    <dbReference type="NCBI Taxonomy" id="3019067"/>
    <lineage>
        <taxon>Bacteria</taxon>
        <taxon>Pseudomonadati</taxon>
        <taxon>Campylobacterota</taxon>
        <taxon>Epsilonproteobacteria</taxon>
        <taxon>Campylobacterales</taxon>
        <taxon>Sulfurovaceae</taxon>
        <taxon>Sulfurovum</taxon>
    </lineage>
</organism>
<proteinExistence type="predicted"/>
<dbReference type="InterPro" id="IPR005793">
    <property type="entry name" value="Formyl_trans_C"/>
</dbReference>
<dbReference type="InterPro" id="IPR029045">
    <property type="entry name" value="ClpP/crotonase-like_dom_sf"/>
</dbReference>
<dbReference type="SUPFAM" id="SSF53328">
    <property type="entry name" value="Formyltransferase"/>
    <property type="match status" value="1"/>
</dbReference>
<dbReference type="Pfam" id="PF02911">
    <property type="entry name" value="Formyl_trans_C"/>
    <property type="match status" value="1"/>
</dbReference>
<accession>A0ABT7R0X7</accession>
<evidence type="ECO:0000259" key="2">
    <source>
        <dbReference type="Pfam" id="PF02911"/>
    </source>
</evidence>
<dbReference type="SUPFAM" id="SSF52096">
    <property type="entry name" value="ClpP/crotonase"/>
    <property type="match status" value="1"/>
</dbReference>
<feature type="domain" description="Formyl transferase N-terminal" evidence="1">
    <location>
        <begin position="38"/>
        <end position="142"/>
    </location>
</feature>
<dbReference type="Pfam" id="PF00551">
    <property type="entry name" value="Formyl_trans_N"/>
    <property type="match status" value="1"/>
</dbReference>
<feature type="domain" description="Formyl transferase C-terminal" evidence="2">
    <location>
        <begin position="168"/>
        <end position="259"/>
    </location>
</feature>
<evidence type="ECO:0000313" key="4">
    <source>
        <dbReference type="Proteomes" id="UP001169069"/>
    </source>
</evidence>
<dbReference type="Gene3D" id="3.40.50.12230">
    <property type="match status" value="1"/>
</dbReference>
<dbReference type="PANTHER" id="PTHR43388">
    <property type="entry name" value="HYDROGENASE MATURATION FACTOR HOXX"/>
    <property type="match status" value="1"/>
</dbReference>
<dbReference type="EMBL" id="JAQIBD010000006">
    <property type="protein sequence ID" value="MDM5272749.1"/>
    <property type="molecule type" value="Genomic_DNA"/>
</dbReference>
<dbReference type="CDD" id="cd08650">
    <property type="entry name" value="FMT_core_HypX_N"/>
    <property type="match status" value="1"/>
</dbReference>
<dbReference type="Proteomes" id="UP001169069">
    <property type="component" value="Unassembled WGS sequence"/>
</dbReference>
<gene>
    <name evidence="3" type="ORF">PGH07_11245</name>
</gene>
<sequence>MKILLICSAFNSLTQAVYTVLKDRGHQVSVAYAISEVQMLTEIEDFKPQLILCPFLKSYLPESIYENFPTFIVHPGPIGDRGPNALEYALQNHTKEWGVVIFKANKLYDGGDIYAQKNFKVRETSKASLYRQEVVKATSQALEEFFVNLKNNEVTPQILNPIHEHFNQSKRTIDWLKDDTETIIRKIHLSDSFPGVLDEILGVSCYLFGGHKEDKFRGSPKEILAKRNGAICLGTIDGAVWISHLKEVGGFKLPATYVLKEKLVGIKEDRLPLLFDKSYETFFEVSVEKRDNVAYLYFNFHNGAMSAEQCIRLKFAIEYLKGECEVLVLIGGKDFFSNGIHLNILEDSAKQGEDGWANINAMNDLVHSILYADEVVTIASFGHNAGAGGVFMGLACDYVVGKEGVILNPHYKTLGLSGSEYHTYSLPKRVGKEMAGILLDECLPLSVEKAKELGMIDEIYEEKTYYEELHNFAQNTYNDDFIWEKQDYLEKYKEQIEAFKEQELAIMHPEFWSKTSDFHTLRHKFVYKICPMETPARLKLRSNKERVYA</sequence>